<reference evidence="2 3" key="1">
    <citation type="submission" date="2018-10" db="EMBL/GenBank/DDBJ databases">
        <title>Propagation and draft genome sequences of three atypical Erhlichia ruminantium isolates.</title>
        <authorList>
            <person name="Liebenberg J."/>
            <person name="Steyn H."/>
            <person name="Josemans A."/>
            <person name="Zweygarth E."/>
        </authorList>
    </citation>
    <scope>NUCLEOTIDE SEQUENCE [LARGE SCALE GENOMIC DNA]</scope>
    <source>
        <strain evidence="2 3">Omatjenne</strain>
    </source>
</reference>
<evidence type="ECO:0000256" key="1">
    <source>
        <dbReference type="SAM" id="MobiDB-lite"/>
    </source>
</evidence>
<proteinExistence type="predicted"/>
<feature type="region of interest" description="Disordered" evidence="1">
    <location>
        <begin position="68"/>
        <end position="191"/>
    </location>
</feature>
<dbReference type="Proteomes" id="UP000422822">
    <property type="component" value="Chromosome"/>
</dbReference>
<dbReference type="AlphaFoldDB" id="A0AAE6Q9K9"/>
<name>A0AAE6Q9K9_EHRRU</name>
<dbReference type="EMBL" id="CP033455">
    <property type="protein sequence ID" value="QGR03034.1"/>
    <property type="molecule type" value="Genomic_DNA"/>
</dbReference>
<evidence type="ECO:0000313" key="2">
    <source>
        <dbReference type="EMBL" id="QGR03034.1"/>
    </source>
</evidence>
<dbReference type="RefSeq" id="WP_158406201.1">
    <property type="nucleotide sequence ID" value="NZ_CP033454.1"/>
</dbReference>
<protein>
    <submittedName>
        <fullName evidence="2">Uncharacterized protein</fullName>
    </submittedName>
</protein>
<accession>A0AAE6Q9K9</accession>
<gene>
    <name evidence="2" type="ORF">EDL80_00135</name>
</gene>
<evidence type="ECO:0000313" key="3">
    <source>
        <dbReference type="Proteomes" id="UP000422822"/>
    </source>
</evidence>
<feature type="compositionally biased region" description="Acidic residues" evidence="1">
    <location>
        <begin position="95"/>
        <end position="105"/>
    </location>
</feature>
<organism evidence="2 3">
    <name type="scientific">Ehrlichia ruminantium</name>
    <name type="common">heartwater rickettsia</name>
    <name type="synonym">Cowdria ruminantium</name>
    <dbReference type="NCBI Taxonomy" id="779"/>
    <lineage>
        <taxon>Bacteria</taxon>
        <taxon>Pseudomonadati</taxon>
        <taxon>Pseudomonadota</taxon>
        <taxon>Alphaproteobacteria</taxon>
        <taxon>Rickettsiales</taxon>
        <taxon>Anaplasmataceae</taxon>
        <taxon>Ehrlichia</taxon>
    </lineage>
</organism>
<sequence length="285" mass="30968">MDIDDYNSLSSNKLSVNDLFGVFDNALSQVLRGVYNRLSGKGSKTNSILEEQHSLSQELKEEIPQIPVHHESVLGNEGSEEAAPEETPVEHESASDDEGSEEAAPEETPVEHESASSDEGSEEAAPEEALVEHESASSDEGSEEAAPEETPVEHESASGDEGSEEAAPEEAPVEHESASNNEEAEEAVPQAPVVETKEIQISLIEQKPLIMQYYLCNVVDGKTVCEFQREMTLLGINSVNNNNGIMKCCNLKTSGVADNCLRHGEHADMHHNDNCHYHSDNVTFA</sequence>
<keyword evidence="3" id="KW-1185">Reference proteome</keyword>